<evidence type="ECO:0000313" key="2">
    <source>
        <dbReference type="Proteomes" id="UP001302072"/>
    </source>
</evidence>
<dbReference type="RefSeq" id="WP_311193604.1">
    <property type="nucleotide sequence ID" value="NZ_CP115541.1"/>
</dbReference>
<gene>
    <name evidence="1" type="ORF">PDM29_09630</name>
</gene>
<accession>A0ABY9YV21</accession>
<organism evidence="1 2">
    <name type="scientific">Stenotrophomonas oahuensis</name>
    <dbReference type="NCBI Taxonomy" id="3003271"/>
    <lineage>
        <taxon>Bacteria</taxon>
        <taxon>Pseudomonadati</taxon>
        <taxon>Pseudomonadota</taxon>
        <taxon>Gammaproteobacteria</taxon>
        <taxon>Lysobacterales</taxon>
        <taxon>Lysobacteraceae</taxon>
        <taxon>Stenotrophomonas</taxon>
    </lineage>
</organism>
<reference evidence="1 2" key="1">
    <citation type="submission" date="2022-12" db="EMBL/GenBank/DDBJ databases">
        <title>Two new species, Stenotrophomonas aracearum and Stenotrophomonas oahuensis, isolated from Anthurium (Araceae family) in Hawaii.</title>
        <authorList>
            <person name="Chunag S.C."/>
            <person name="Dobhal S."/>
            <person name="Alvarez A."/>
            <person name="Arif M."/>
        </authorList>
    </citation>
    <scope>NUCLEOTIDE SEQUENCE [LARGE SCALE GENOMIC DNA]</scope>
    <source>
        <strain evidence="1 2">A5586</strain>
    </source>
</reference>
<dbReference type="Proteomes" id="UP001302072">
    <property type="component" value="Chromosome"/>
</dbReference>
<evidence type="ECO:0000313" key="1">
    <source>
        <dbReference type="EMBL" id="WNH54513.1"/>
    </source>
</evidence>
<keyword evidence="2" id="KW-1185">Reference proteome</keyword>
<dbReference type="EMBL" id="CP115541">
    <property type="protein sequence ID" value="WNH54513.1"/>
    <property type="molecule type" value="Genomic_DNA"/>
</dbReference>
<proteinExistence type="predicted"/>
<name>A0ABY9YV21_9GAMM</name>
<protein>
    <submittedName>
        <fullName evidence="1">Uncharacterized protein</fullName>
    </submittedName>
</protein>
<sequence>MNIIIPLRSARAGCLRAVRGVLGWYLRKTVRMPRLPLIYLQMNDALRITASFVLKLLPHPQPMAPRARTPEDLDALVQRQYGWHNPTHGNRRRHHHAAQ</sequence>